<dbReference type="EMBL" id="CP016359">
    <property type="protein sequence ID" value="APU67538.1"/>
    <property type="molecule type" value="Genomic_DNA"/>
</dbReference>
<gene>
    <name evidence="1" type="ORF">GRFL_0814</name>
</gene>
<evidence type="ECO:0000313" key="2">
    <source>
        <dbReference type="Proteomes" id="UP000186230"/>
    </source>
</evidence>
<dbReference type="InterPro" id="IPR026341">
    <property type="entry name" value="T9SS_type_B"/>
</dbReference>
<name>A0A1L7I1P2_9FLAO</name>
<organism evidence="1 2">
    <name type="scientific">Christiangramia flava JLT2011</name>
    <dbReference type="NCBI Taxonomy" id="1229726"/>
    <lineage>
        <taxon>Bacteria</taxon>
        <taxon>Pseudomonadati</taxon>
        <taxon>Bacteroidota</taxon>
        <taxon>Flavobacteriia</taxon>
        <taxon>Flavobacteriales</taxon>
        <taxon>Flavobacteriaceae</taxon>
        <taxon>Christiangramia</taxon>
    </lineage>
</organism>
<dbReference type="NCBIfam" id="TIGR04131">
    <property type="entry name" value="Bac_Flav_CTERM"/>
    <property type="match status" value="1"/>
</dbReference>
<dbReference type="InterPro" id="IPR044023">
    <property type="entry name" value="Ig_7"/>
</dbReference>
<proteinExistence type="predicted"/>
<dbReference type="Proteomes" id="UP000186230">
    <property type="component" value="Chromosome"/>
</dbReference>
<protein>
    <submittedName>
        <fullName evidence="1">Uncharacterized protein</fullName>
    </submittedName>
</protein>
<keyword evidence="2" id="KW-1185">Reference proteome</keyword>
<dbReference type="RefSeq" id="WP_158091607.1">
    <property type="nucleotide sequence ID" value="NZ_AMRU01000003.1"/>
</dbReference>
<dbReference type="Pfam" id="PF19081">
    <property type="entry name" value="Ig_7"/>
    <property type="match status" value="1"/>
</dbReference>
<evidence type="ECO:0000313" key="1">
    <source>
        <dbReference type="EMBL" id="APU67538.1"/>
    </source>
</evidence>
<dbReference type="KEGG" id="gfl:GRFL_0814"/>
<dbReference type="STRING" id="1229726.GRFL_0814"/>
<dbReference type="Pfam" id="PF13585">
    <property type="entry name" value="CHU_C"/>
    <property type="match status" value="1"/>
</dbReference>
<reference evidence="1 2" key="1">
    <citation type="submission" date="2016-07" db="EMBL/GenBank/DDBJ databases">
        <title>Multi-omics approach to identify versatile polysaccharide utilization systems of a marine flavobacterium Gramella flava.</title>
        <authorList>
            <person name="Tang K."/>
        </authorList>
    </citation>
    <scope>NUCLEOTIDE SEQUENCE [LARGE SCALE GENOMIC DNA]</scope>
    <source>
        <strain evidence="1 2">JLT2011</strain>
    </source>
</reference>
<sequence>MSADWYDEAGDDTPLPADEVLQDGEDYFAGAPDCTGTRQSVTVTLTSPDAPDVQDDFFTPCSGGGPYTITDLKEAIDAPAAPAGYTLEIFSTEYGKDDMPIADGTELVSGTNYFAGYYDADGEGDEDACQSDRTPVRFETVEANAPAATSPQVVCEGTTVSELEAEGTNRWYRTATSNPALPDDFEVQDGATYYASQIVPVDGPPCESVERTPVTVEVIPADAGEDSTDNVLCVSDADSQLNNTTNARAYFISLLEDGVPTDGTFDMATIADIVADYNDGTKTGYFETTYTATFDAGCTDDVVLAVTVQEDPYAGEDTEETVCITDFESFLPLNPIFVPAAEEAIMAYIEGTDITPDGTFSPSIADLFDQINEDFNNNAFPQTYTVTYTVDNGGCMDSSTLTLNVQSANDAGEDASEQLCESDVDDRGIFDSEETLRAYYVDLLGAEDSDGTFSPDLSTLIANYNDGVSEPSEDFGVTYTVDSSSECEPSSANATLTVTAAIPAEAGTIANQEYCSNEEAVNLFTLLSGDANPDGAFSSDNADVADGTFDPMEEGAGSYTITYTVSPETACVSTTDTAEFTILVNQAPNAGPGGDYSFCQGEFEALAAAVAANPSGMGIELLNELDPTITPGGMFSDDDLATLLAQYAAVSEADAFPATFTTTYTVSNDDCTDAASYSITVTPNTQADAGGDQEVTFCTTDGEMDLSNYLGDGATMGGMFMSDDADVTDGMFDPSAEGAGTFKVTYTANGDDDPCVEGESTATITIVVVEGVDAGDDVTIVICENDLADDFFTEANLSDYYMGLLGDDVPTTGDFDPSIAELVSMYEGGMMTGDFTTTYTVGDGTCEDSVELTVTIRENFNTEDLEEVDDVTLCQNAGMQDLTSFLGDNPTFGSFDGYEDGMFDPGMMGPGTYEITYTLSEDTDSCVTGTASVSFTITVQDSAYAGENFTVTACQNAGDQNLYNRLGDTVDDSGSFTYNGEEVEDGILITSDFAPGSYTIIYTVPSENDCGTDISTITLNIRPVPEAGANNTLELCQNDESVDLLDLLSSDAASNGRFSINGNQLNSSILNPRDYEAGNYVLTYQVSSSDGNCSDSAIITLAIQDAANAGEDMDLSVCMNAGVQNLFDFLSADADTTGEFTLDGDAIADGMMDPMDFAAGTYEVTYTVEAINDCGDDTATFNITVQEAADAPTATDLTFCASEMPTGADLTATGDNLMFYSDAEMNTMVMPEDALMTGTYYVTQRTNDEGCESDAASFEVVVNDGATPTIDNPAVSFCEYDDATVLDLTDAIDQTDNITWYDAATGGEMLSTGTALQDGVIYYASYTDPDSGCESAVRLAVTVSIESCPLVFPEGISPNGDGMNDTFTIENIDREYPNYTIEIYNRWGDVVYKGNASTPDWDGTNTQSGSLGDDVLPVGVYFYLLEFNDGATAPRRGKIYLSR</sequence>
<accession>A0A1L7I1P2</accession>